<dbReference type="Proteomes" id="UP001151760">
    <property type="component" value="Unassembled WGS sequence"/>
</dbReference>
<evidence type="ECO:0000313" key="2">
    <source>
        <dbReference type="Proteomes" id="UP001151760"/>
    </source>
</evidence>
<name>A0ABQ5D5M2_9ASTR</name>
<organism evidence="1 2">
    <name type="scientific">Tanacetum coccineum</name>
    <dbReference type="NCBI Taxonomy" id="301880"/>
    <lineage>
        <taxon>Eukaryota</taxon>
        <taxon>Viridiplantae</taxon>
        <taxon>Streptophyta</taxon>
        <taxon>Embryophyta</taxon>
        <taxon>Tracheophyta</taxon>
        <taxon>Spermatophyta</taxon>
        <taxon>Magnoliopsida</taxon>
        <taxon>eudicotyledons</taxon>
        <taxon>Gunneridae</taxon>
        <taxon>Pentapetalae</taxon>
        <taxon>asterids</taxon>
        <taxon>campanulids</taxon>
        <taxon>Asterales</taxon>
        <taxon>Asteraceae</taxon>
        <taxon>Asteroideae</taxon>
        <taxon>Anthemideae</taxon>
        <taxon>Anthemidinae</taxon>
        <taxon>Tanacetum</taxon>
    </lineage>
</organism>
<reference evidence="1" key="2">
    <citation type="submission" date="2022-01" db="EMBL/GenBank/DDBJ databases">
        <authorList>
            <person name="Yamashiro T."/>
            <person name="Shiraishi A."/>
            <person name="Satake H."/>
            <person name="Nakayama K."/>
        </authorList>
    </citation>
    <scope>NUCLEOTIDE SEQUENCE</scope>
</reference>
<sequence length="184" mass="20701">MGSNSVTRPQFCLACVESGFFHLCLSLNKDQALLCLKSVPPTDIYKTSTRVILSSLFPAMSLGFVDHRIKLPDFLVHRSPLFRQHILGTLQEFVFLGLHIVLVDNFEPKRVILLFRADIWILRYLYGFLALVLTRLLGEDDPSSLGCFGIVVGKKWVGIDFIGNFGFVGVLKVEIVELAFVVRV</sequence>
<accession>A0ABQ5D5M2</accession>
<dbReference type="EMBL" id="BQNB010014914">
    <property type="protein sequence ID" value="GJT33873.1"/>
    <property type="molecule type" value="Genomic_DNA"/>
</dbReference>
<comment type="caution">
    <text evidence="1">The sequence shown here is derived from an EMBL/GenBank/DDBJ whole genome shotgun (WGS) entry which is preliminary data.</text>
</comment>
<reference evidence="1" key="1">
    <citation type="journal article" date="2022" name="Int. J. Mol. Sci.">
        <title>Draft Genome of Tanacetum Coccineum: Genomic Comparison of Closely Related Tanacetum-Family Plants.</title>
        <authorList>
            <person name="Yamashiro T."/>
            <person name="Shiraishi A."/>
            <person name="Nakayama K."/>
            <person name="Satake H."/>
        </authorList>
    </citation>
    <scope>NUCLEOTIDE SEQUENCE</scope>
</reference>
<evidence type="ECO:0000313" key="1">
    <source>
        <dbReference type="EMBL" id="GJT33873.1"/>
    </source>
</evidence>
<gene>
    <name evidence="1" type="ORF">Tco_0924292</name>
</gene>
<proteinExistence type="predicted"/>
<protein>
    <submittedName>
        <fullName evidence="1">Uncharacterized protein</fullName>
    </submittedName>
</protein>
<keyword evidence="2" id="KW-1185">Reference proteome</keyword>